<reference evidence="3" key="1">
    <citation type="submission" date="2021-11" db="EMBL/GenBank/DDBJ databases">
        <title>Genome sequence.</title>
        <authorList>
            <person name="Sun Q."/>
        </authorList>
    </citation>
    <scope>NUCLEOTIDE SEQUENCE</scope>
    <source>
        <strain evidence="3">JC732</strain>
    </source>
</reference>
<gene>
    <name evidence="3" type="ORF">LOC68_16690</name>
</gene>
<feature type="transmembrane region" description="Helical" evidence="2">
    <location>
        <begin position="167"/>
        <end position="187"/>
    </location>
</feature>
<dbReference type="EMBL" id="JAJKFT010000010">
    <property type="protein sequence ID" value="MCC9630031.1"/>
    <property type="molecule type" value="Genomic_DNA"/>
</dbReference>
<comment type="caution">
    <text evidence="3">The sequence shown here is derived from an EMBL/GenBank/DDBJ whole genome shotgun (WGS) entry which is preliminary data.</text>
</comment>
<feature type="transmembrane region" description="Helical" evidence="2">
    <location>
        <begin position="31"/>
        <end position="50"/>
    </location>
</feature>
<evidence type="ECO:0000313" key="4">
    <source>
        <dbReference type="Proteomes" id="UP001139103"/>
    </source>
</evidence>
<feature type="region of interest" description="Disordered" evidence="1">
    <location>
        <begin position="190"/>
        <end position="212"/>
    </location>
</feature>
<dbReference type="AlphaFoldDB" id="A0A9X1MNX4"/>
<evidence type="ECO:0000256" key="1">
    <source>
        <dbReference type="SAM" id="MobiDB-lite"/>
    </source>
</evidence>
<evidence type="ECO:0000313" key="3">
    <source>
        <dbReference type="EMBL" id="MCC9630031.1"/>
    </source>
</evidence>
<keyword evidence="2" id="KW-0472">Membrane</keyword>
<dbReference type="Proteomes" id="UP001139103">
    <property type="component" value="Unassembled WGS sequence"/>
</dbReference>
<keyword evidence="4" id="KW-1185">Reference proteome</keyword>
<dbReference type="RefSeq" id="WP_230220821.1">
    <property type="nucleotide sequence ID" value="NZ_JAJKFT010000010.1"/>
</dbReference>
<organism evidence="3 4">
    <name type="scientific">Blastopirellula sediminis</name>
    <dbReference type="NCBI Taxonomy" id="2894196"/>
    <lineage>
        <taxon>Bacteria</taxon>
        <taxon>Pseudomonadati</taxon>
        <taxon>Planctomycetota</taxon>
        <taxon>Planctomycetia</taxon>
        <taxon>Pirellulales</taxon>
        <taxon>Pirellulaceae</taxon>
        <taxon>Blastopirellula</taxon>
    </lineage>
</organism>
<proteinExistence type="predicted"/>
<name>A0A9X1MNX4_9BACT</name>
<evidence type="ECO:0000256" key="2">
    <source>
        <dbReference type="SAM" id="Phobius"/>
    </source>
</evidence>
<keyword evidence="2" id="KW-0812">Transmembrane</keyword>
<keyword evidence="2" id="KW-1133">Transmembrane helix</keyword>
<protein>
    <submittedName>
        <fullName evidence="3">Uncharacterized protein</fullName>
    </submittedName>
</protein>
<sequence length="212" mass="23562">MPQFSLRTLAIFTAVLCGSLAAVRFPTPGAIRALELAWPALLIIAACLAIGCRGAFRSLFLGFLIATVGAYYWDNPDRASVRTIPTFSRALAENLERYLLNGYVPAYDGLTTFSLESNDAQRVHFIKKDKEGNVVDEGFLPLWRVQGFGISKTVLPVRPDRESYFEVFKLLMIVWIGLTGAAIAYYADKASQRRGKKPPRKEKDPPEETGLD</sequence>
<feature type="transmembrane region" description="Helical" evidence="2">
    <location>
        <begin position="55"/>
        <end position="73"/>
    </location>
</feature>
<accession>A0A9X1MNX4</accession>